<dbReference type="Pfam" id="PF06258">
    <property type="entry name" value="Mito_fiss_Elm1"/>
    <property type="match status" value="1"/>
</dbReference>
<evidence type="ECO:0000313" key="2">
    <source>
        <dbReference type="Proteomes" id="UP000256774"/>
    </source>
</evidence>
<gene>
    <name evidence="1" type="ORF">DFR26_0574</name>
</gene>
<dbReference type="Proteomes" id="UP000256774">
    <property type="component" value="Unassembled WGS sequence"/>
</dbReference>
<proteinExistence type="predicted"/>
<evidence type="ECO:0000313" key="1">
    <source>
        <dbReference type="EMBL" id="REH40373.1"/>
    </source>
</evidence>
<accession>A0A3E0H9R8</accession>
<name>A0A3E0H9R8_9GAMM</name>
<comment type="caution">
    <text evidence="1">The sequence shown here is derived from an EMBL/GenBank/DDBJ whole genome shotgun (WGS) entry which is preliminary data.</text>
</comment>
<dbReference type="AlphaFoldDB" id="A0A3E0H9R8"/>
<evidence type="ECO:0008006" key="3">
    <source>
        <dbReference type="Google" id="ProtNLM"/>
    </source>
</evidence>
<organism evidence="1 2">
    <name type="scientific">Paraperlucidibaca baekdonensis</name>
    <dbReference type="NCBI Taxonomy" id="748120"/>
    <lineage>
        <taxon>Bacteria</taxon>
        <taxon>Pseudomonadati</taxon>
        <taxon>Pseudomonadota</taxon>
        <taxon>Gammaproteobacteria</taxon>
        <taxon>Moraxellales</taxon>
        <taxon>Moraxellaceae</taxon>
        <taxon>Paraperlucidibaca</taxon>
    </lineage>
</organism>
<protein>
    <recommendedName>
        <fullName evidence="3">Nucleoside-diphosphate sugar epimerase</fullName>
    </recommendedName>
</protein>
<dbReference type="InterPro" id="IPR009367">
    <property type="entry name" value="Elm1-like"/>
</dbReference>
<dbReference type="EMBL" id="QUNR01000001">
    <property type="protein sequence ID" value="REH40373.1"/>
    <property type="molecule type" value="Genomic_DNA"/>
</dbReference>
<reference evidence="1 2" key="1">
    <citation type="submission" date="2018-08" db="EMBL/GenBank/DDBJ databases">
        <title>Genomic Encyclopedia of Type Strains, Phase IV (KMG-IV): sequencing the most valuable type-strain genomes for metagenomic binning, comparative biology and taxonomic classification.</title>
        <authorList>
            <person name="Goeker M."/>
        </authorList>
    </citation>
    <scope>NUCLEOTIDE SEQUENCE [LARGE SCALE GENOMIC DNA]</scope>
    <source>
        <strain evidence="1 2">DSM 26022</strain>
    </source>
</reference>
<keyword evidence="2" id="KW-1185">Reference proteome</keyword>
<sequence length="304" mass="32826">MRTNEAATSPSARPLCIWRLMDGKPGHESQTLGLVSALERLTTVQVHTISLAPLRIGFWHWLLKRFAPGANLPAPDLIIGAGHRTHWRLLAARRCYGGRAVALMSPSLPTWCFDTVVAPEHDGLSGANVIQTRGVLNAMRPGEKRAGSTLVLVGGEGKHFAWDDAAVFRAVSQLASAHEDLQITDSRRTPPALRQQLAEAFASSYQPWESCPQGWLHGQLASAEMAWVTEDSVSMIYEALSAACRVGLIGLTGGRGRLAQGIARLERDGLVTRWAVGTNQPALNARVAVLAEADRVANILLSPN</sequence>